<dbReference type="RefSeq" id="WP_021686097.1">
    <property type="nucleotide sequence ID" value="NZ_KI260553.1"/>
</dbReference>
<dbReference type="InterPro" id="IPR000121">
    <property type="entry name" value="PEP_util_C"/>
</dbReference>
<comment type="caution">
    <text evidence="21">The sequence shown here is derived from an EMBL/GenBank/DDBJ whole genome shotgun (WGS) entry which is preliminary data.</text>
</comment>
<dbReference type="Gene3D" id="3.50.30.10">
    <property type="entry name" value="Phosphohistidine domain"/>
    <property type="match status" value="1"/>
</dbReference>
<evidence type="ECO:0000313" key="21">
    <source>
        <dbReference type="EMBL" id="ERJ93984.1"/>
    </source>
</evidence>
<dbReference type="InterPro" id="IPR040442">
    <property type="entry name" value="Pyrv_kinase-like_dom_sf"/>
</dbReference>
<reference evidence="21 22" key="1">
    <citation type="submission" date="2013-08" db="EMBL/GenBank/DDBJ databases">
        <authorList>
            <person name="Weinstock G."/>
            <person name="Sodergren E."/>
            <person name="Wylie T."/>
            <person name="Fulton L."/>
            <person name="Fulton R."/>
            <person name="Fronick C."/>
            <person name="O'Laughlin M."/>
            <person name="Godfrey J."/>
            <person name="Miner T."/>
            <person name="Herter B."/>
            <person name="Appelbaum E."/>
            <person name="Cordes M."/>
            <person name="Lek S."/>
            <person name="Wollam A."/>
            <person name="Pepin K.H."/>
            <person name="Palsikar V.B."/>
            <person name="Mitreva M."/>
            <person name="Wilson R.K."/>
        </authorList>
    </citation>
    <scope>NUCLEOTIDE SEQUENCE [LARGE SCALE GENOMIC DNA]</scope>
    <source>
        <strain evidence="21 22">ATCC 700332</strain>
    </source>
</reference>
<evidence type="ECO:0000256" key="1">
    <source>
        <dbReference type="ARBA" id="ARBA00000683"/>
    </source>
</evidence>
<dbReference type="PANTHER" id="PTHR46244">
    <property type="entry name" value="PHOSPHOENOLPYRUVATE-PROTEIN PHOSPHOTRANSFERASE"/>
    <property type="match status" value="1"/>
</dbReference>
<protein>
    <recommendedName>
        <fullName evidence="7 17">Phosphoenolpyruvate-protein phosphotransferase</fullName>
        <ecNumber evidence="6 17">2.7.3.9</ecNumber>
    </recommendedName>
    <alternativeName>
        <fullName evidence="16 17">Phosphotransferase system, enzyme I</fullName>
    </alternativeName>
</protein>
<dbReference type="EC" id="2.7.3.9" evidence="6 17"/>
<dbReference type="InterPro" id="IPR015813">
    <property type="entry name" value="Pyrv/PenolPyrv_kinase-like_dom"/>
</dbReference>
<dbReference type="InterPro" id="IPR008279">
    <property type="entry name" value="PEP-util_enz_mobile_dom"/>
</dbReference>
<dbReference type="Pfam" id="PF00391">
    <property type="entry name" value="PEP-utilizers"/>
    <property type="match status" value="1"/>
</dbReference>
<keyword evidence="13 17" id="KW-0479">Metal-binding</keyword>
<gene>
    <name evidence="21" type="ORF">HMPREF9193_00531</name>
</gene>
<keyword evidence="22" id="KW-1185">Reference proteome</keyword>
<sequence>MEILKGFAVSQNIIFGKLFFFKKEEAVISTENISDCVAEKKRFFAAQKKALEQLDRLYDSMDTAKNDDAKEIFQIHKMMLEDEDFLSSVTAKIEDEYANAVTAIQKTAQEFIADLQSVDDEYIKGRVKDIEDIAQRLIAVLCAKQQQPIALKEPVIIVAKELTPSDIASFSKDTLRAIITTNGAVTSHLAIIANSLGIPALLGTGFIFSEKHTDCDCIIDETQGTAYLVPDKKTIDAMEIKRKKILEVQNELQTLIGMETKSISGKKIKLFANAGSLEDIEVALKNDAEGIGLFRTEVFYLNRTILPAEQELFEFYKTLLEKLGKKPLTVRTLDIGSDKISPYLTECLHLKSEENPALGIRGIRVSLFHTDIFITQLRALLRASVFGNMAIMFPMIIAVDEVKKIKEILYQVQSDLKREKIPFDENIQIGIMIETPAAALLSDELAPLVDFFSIGTNDLVQYCLAIDRQNTDLMRCYDTHSLAVLRLIEMTIANAHKHRIKAGLCGEFAGELSLTQSFLDMNADYLSVYPGGILPVRKKIRESR</sequence>
<dbReference type="InterPro" id="IPR036637">
    <property type="entry name" value="Phosphohistidine_dom_sf"/>
</dbReference>
<evidence type="ECO:0000256" key="7">
    <source>
        <dbReference type="ARBA" id="ARBA00016544"/>
    </source>
</evidence>
<dbReference type="Gene3D" id="3.20.20.60">
    <property type="entry name" value="Phosphoenolpyruvate-binding domains"/>
    <property type="match status" value="1"/>
</dbReference>
<dbReference type="NCBIfam" id="TIGR01417">
    <property type="entry name" value="PTS_I_fam"/>
    <property type="match status" value="1"/>
</dbReference>
<dbReference type="SUPFAM" id="SSF47831">
    <property type="entry name" value="Enzyme I of the PEP:sugar phosphotransferase system HPr-binding (sub)domain"/>
    <property type="match status" value="1"/>
</dbReference>
<feature type="domain" description="Phosphotransferase system enzyme I N-terminal" evidence="20">
    <location>
        <begin position="5"/>
        <end position="126"/>
    </location>
</feature>
<keyword evidence="9 17" id="KW-0963">Cytoplasm</keyword>
<evidence type="ECO:0000256" key="13">
    <source>
        <dbReference type="ARBA" id="ARBA00022723"/>
    </source>
</evidence>
<evidence type="ECO:0000256" key="12">
    <source>
        <dbReference type="ARBA" id="ARBA00022683"/>
    </source>
</evidence>
<evidence type="ECO:0000256" key="4">
    <source>
        <dbReference type="ARBA" id="ARBA00004496"/>
    </source>
</evidence>
<evidence type="ECO:0000256" key="14">
    <source>
        <dbReference type="ARBA" id="ARBA00022777"/>
    </source>
</evidence>
<keyword evidence="14 17" id="KW-0418">Kinase</keyword>
<dbReference type="InterPro" id="IPR008731">
    <property type="entry name" value="PTS_EIN"/>
</dbReference>
<dbReference type="Pfam" id="PF02896">
    <property type="entry name" value="PEP-utilizers_C"/>
    <property type="match status" value="1"/>
</dbReference>
<accession>A0ABN0P0Y7</accession>
<evidence type="ECO:0000259" key="19">
    <source>
        <dbReference type="Pfam" id="PF02896"/>
    </source>
</evidence>
<comment type="catalytic activity">
    <reaction evidence="1 17">
        <text>L-histidyl-[protein] + phosphoenolpyruvate = N(pros)-phospho-L-histidyl-[protein] + pyruvate</text>
        <dbReference type="Rhea" id="RHEA:23880"/>
        <dbReference type="Rhea" id="RHEA-COMP:9745"/>
        <dbReference type="Rhea" id="RHEA-COMP:9746"/>
        <dbReference type="ChEBI" id="CHEBI:15361"/>
        <dbReference type="ChEBI" id="CHEBI:29979"/>
        <dbReference type="ChEBI" id="CHEBI:58702"/>
        <dbReference type="ChEBI" id="CHEBI:64837"/>
        <dbReference type="EC" id="2.7.3.9"/>
    </reaction>
</comment>
<dbReference type="PANTHER" id="PTHR46244:SF3">
    <property type="entry name" value="PHOSPHOENOLPYRUVATE-PROTEIN PHOSPHOTRANSFERASE"/>
    <property type="match status" value="1"/>
</dbReference>
<dbReference type="SUPFAM" id="SSF51621">
    <property type="entry name" value="Phosphoenolpyruvate/pyruvate domain"/>
    <property type="match status" value="1"/>
</dbReference>
<dbReference type="InterPro" id="IPR006318">
    <property type="entry name" value="PTS_EI-like"/>
</dbReference>
<dbReference type="Pfam" id="PF05524">
    <property type="entry name" value="PEP-utilisers_N"/>
    <property type="match status" value="1"/>
</dbReference>
<dbReference type="InterPro" id="IPR050499">
    <property type="entry name" value="PEP-utilizing_PTS_enzyme"/>
</dbReference>
<dbReference type="SUPFAM" id="SSF52009">
    <property type="entry name" value="Phosphohistidine domain"/>
    <property type="match status" value="1"/>
</dbReference>
<keyword evidence="12 17" id="KW-0598">Phosphotransferase system</keyword>
<evidence type="ECO:0000256" key="3">
    <source>
        <dbReference type="ARBA" id="ARBA00002728"/>
    </source>
</evidence>
<evidence type="ECO:0000256" key="15">
    <source>
        <dbReference type="ARBA" id="ARBA00022842"/>
    </source>
</evidence>
<keyword evidence="10 17" id="KW-0762">Sugar transport</keyword>
<evidence type="ECO:0000259" key="20">
    <source>
        <dbReference type="Pfam" id="PF05524"/>
    </source>
</evidence>
<keyword evidence="11 17" id="KW-0808">Transferase</keyword>
<feature type="domain" description="PEP-utilising enzyme mobile" evidence="18">
    <location>
        <begin position="152"/>
        <end position="224"/>
    </location>
</feature>
<evidence type="ECO:0000256" key="6">
    <source>
        <dbReference type="ARBA" id="ARBA00012232"/>
    </source>
</evidence>
<comment type="cofactor">
    <cofactor evidence="2 17">
        <name>Mg(2+)</name>
        <dbReference type="ChEBI" id="CHEBI:18420"/>
    </cofactor>
</comment>
<dbReference type="Proteomes" id="UP000016649">
    <property type="component" value="Unassembled WGS sequence"/>
</dbReference>
<evidence type="ECO:0000313" key="22">
    <source>
        <dbReference type="Proteomes" id="UP000016649"/>
    </source>
</evidence>
<evidence type="ECO:0000256" key="11">
    <source>
        <dbReference type="ARBA" id="ARBA00022679"/>
    </source>
</evidence>
<evidence type="ECO:0000256" key="17">
    <source>
        <dbReference type="PIRNR" id="PIRNR000732"/>
    </source>
</evidence>
<evidence type="ECO:0000256" key="9">
    <source>
        <dbReference type="ARBA" id="ARBA00022490"/>
    </source>
</evidence>
<feature type="domain" description="PEP-utilising enzyme C-terminal" evidence="19">
    <location>
        <begin position="257"/>
        <end position="542"/>
    </location>
</feature>
<dbReference type="InterPro" id="IPR024692">
    <property type="entry name" value="PTS_EI"/>
</dbReference>
<comment type="function">
    <text evidence="3 17">General (non sugar-specific) component of the phosphoenolpyruvate-dependent sugar phosphotransferase system (sugar PTS). This major carbohydrate active-transport system catalyzes the phosphorylation of incoming sugar substrates concomitantly with their translocation across the cell membrane. Enzyme I transfers the phosphoryl group from phosphoenolpyruvate (PEP) to the phosphoryl carrier protein (HPr).</text>
</comment>
<evidence type="ECO:0000259" key="18">
    <source>
        <dbReference type="Pfam" id="PF00391"/>
    </source>
</evidence>
<dbReference type="PIRSF" id="PIRSF000732">
    <property type="entry name" value="PTS_enzyme_I"/>
    <property type="match status" value="1"/>
</dbReference>
<dbReference type="EMBL" id="AWVH01000009">
    <property type="protein sequence ID" value="ERJ93984.1"/>
    <property type="molecule type" value="Genomic_DNA"/>
</dbReference>
<keyword evidence="15 17" id="KW-0460">Magnesium</keyword>
<name>A0ABN0P0Y7_TRELE</name>
<organism evidence="21 22">
    <name type="scientific">Treponema lecithinolyticum ATCC 700332</name>
    <dbReference type="NCBI Taxonomy" id="1321815"/>
    <lineage>
        <taxon>Bacteria</taxon>
        <taxon>Pseudomonadati</taxon>
        <taxon>Spirochaetota</taxon>
        <taxon>Spirochaetia</taxon>
        <taxon>Spirochaetales</taxon>
        <taxon>Treponemataceae</taxon>
        <taxon>Treponema</taxon>
    </lineage>
</organism>
<evidence type="ECO:0000256" key="16">
    <source>
        <dbReference type="ARBA" id="ARBA00033235"/>
    </source>
</evidence>
<evidence type="ECO:0000256" key="10">
    <source>
        <dbReference type="ARBA" id="ARBA00022597"/>
    </source>
</evidence>
<dbReference type="Gene3D" id="1.10.274.10">
    <property type="entry name" value="PtsI, HPr-binding domain"/>
    <property type="match status" value="1"/>
</dbReference>
<dbReference type="InterPro" id="IPR036618">
    <property type="entry name" value="PtsI_HPr-bd_sf"/>
</dbReference>
<proteinExistence type="inferred from homology"/>
<evidence type="ECO:0000256" key="2">
    <source>
        <dbReference type="ARBA" id="ARBA00001946"/>
    </source>
</evidence>
<evidence type="ECO:0000256" key="5">
    <source>
        <dbReference type="ARBA" id="ARBA00007837"/>
    </source>
</evidence>
<dbReference type="PRINTS" id="PR01736">
    <property type="entry name" value="PHPHTRNFRASE"/>
</dbReference>
<keyword evidence="8 17" id="KW-0813">Transport</keyword>
<comment type="similarity">
    <text evidence="5 17">Belongs to the PEP-utilizing enzyme family.</text>
</comment>
<evidence type="ECO:0000256" key="8">
    <source>
        <dbReference type="ARBA" id="ARBA00022448"/>
    </source>
</evidence>
<comment type="subcellular location">
    <subcellularLocation>
        <location evidence="4 17">Cytoplasm</location>
    </subcellularLocation>
</comment>